<organism evidence="2 3">
    <name type="scientific">Drosophila navojoa</name>
    <name type="common">Fruit fly</name>
    <dbReference type="NCBI Taxonomy" id="7232"/>
    <lineage>
        <taxon>Eukaryota</taxon>
        <taxon>Metazoa</taxon>
        <taxon>Ecdysozoa</taxon>
        <taxon>Arthropoda</taxon>
        <taxon>Hexapoda</taxon>
        <taxon>Insecta</taxon>
        <taxon>Pterygota</taxon>
        <taxon>Neoptera</taxon>
        <taxon>Endopterygota</taxon>
        <taxon>Diptera</taxon>
        <taxon>Brachycera</taxon>
        <taxon>Muscomorpha</taxon>
        <taxon>Ephydroidea</taxon>
        <taxon>Drosophilidae</taxon>
        <taxon>Drosophila</taxon>
    </lineage>
</organism>
<dbReference type="AlphaFoldDB" id="A0A484BKW6"/>
<dbReference type="Proteomes" id="UP000295192">
    <property type="component" value="Unassembled WGS sequence"/>
</dbReference>
<evidence type="ECO:0000256" key="1">
    <source>
        <dbReference type="SAM" id="Phobius"/>
    </source>
</evidence>
<dbReference type="OMA" id="PWLINTY"/>
<keyword evidence="1" id="KW-1133">Transmembrane helix</keyword>
<gene>
    <name evidence="2" type="ORF">AWZ03_003997</name>
</gene>
<sequence>MKRFACFNLRTFGLSIACLDALIALCILGLSSFYLYNDFMDFTQWQQNDVQILSPFGAFVATLVDYVLVHEFSQAFYMILTVTVWVKALINLVVAGILVDGIKQRRLICIAPWLINAYVSMVIEVAIFVFLEVKIDEVDASIDRRIARSVLFGVFIVLNALIAYGIYALYRMLKTSTNENRALQESIVETSGMFQHIKV</sequence>
<feature type="transmembrane region" description="Helical" evidence="1">
    <location>
        <begin position="150"/>
        <end position="170"/>
    </location>
</feature>
<keyword evidence="1" id="KW-0812">Transmembrane</keyword>
<comment type="caution">
    <text evidence="2">The sequence shown here is derived from an EMBL/GenBank/DDBJ whole genome shotgun (WGS) entry which is preliminary data.</text>
</comment>
<feature type="transmembrane region" description="Helical" evidence="1">
    <location>
        <begin position="12"/>
        <end position="36"/>
    </location>
</feature>
<protein>
    <submittedName>
        <fullName evidence="2">Uncharacterized protein</fullName>
    </submittedName>
</protein>
<reference evidence="2 3" key="1">
    <citation type="journal article" date="2019" name="J. Hered.">
        <title>An Improved Genome Assembly for Drosophila navojoa, the Basal Species in the mojavensis Cluster.</title>
        <authorList>
            <person name="Vanderlinde T."/>
            <person name="Dupim E.G."/>
            <person name="Nazario-Yepiz N.O."/>
            <person name="Carvalho A.B."/>
        </authorList>
    </citation>
    <scope>NUCLEOTIDE SEQUENCE [LARGE SCALE GENOMIC DNA]</scope>
    <source>
        <strain evidence="2">Navoj_Jal97</strain>
        <tissue evidence="2">Whole organism</tissue>
    </source>
</reference>
<keyword evidence="3" id="KW-1185">Reference proteome</keyword>
<dbReference type="InterPro" id="IPR031720">
    <property type="entry name" value="DUF4728"/>
</dbReference>
<dbReference type="OrthoDB" id="7914534at2759"/>
<evidence type="ECO:0000313" key="2">
    <source>
        <dbReference type="EMBL" id="TDG49506.1"/>
    </source>
</evidence>
<proteinExistence type="predicted"/>
<feature type="transmembrane region" description="Helical" evidence="1">
    <location>
        <begin position="110"/>
        <end position="130"/>
    </location>
</feature>
<feature type="transmembrane region" description="Helical" evidence="1">
    <location>
        <begin position="75"/>
        <end position="98"/>
    </location>
</feature>
<dbReference type="KEGG" id="dnv:108660221"/>
<accession>A0A484BKW6</accession>
<dbReference type="Pfam" id="PF15860">
    <property type="entry name" value="DUF4728"/>
    <property type="match status" value="1"/>
</dbReference>
<keyword evidence="1" id="KW-0472">Membrane</keyword>
<name>A0A484BKW6_DRONA</name>
<dbReference type="EMBL" id="LSRL02000022">
    <property type="protein sequence ID" value="TDG49506.1"/>
    <property type="molecule type" value="Genomic_DNA"/>
</dbReference>
<evidence type="ECO:0000313" key="3">
    <source>
        <dbReference type="Proteomes" id="UP000295192"/>
    </source>
</evidence>